<dbReference type="KEGG" id="ahel:Q31a_41680"/>
<dbReference type="OrthoDB" id="291621at2"/>
<gene>
    <name evidence="2" type="ORF">Q31a_41680</name>
</gene>
<dbReference type="Pfam" id="PF04972">
    <property type="entry name" value="BON"/>
    <property type="match status" value="1"/>
</dbReference>
<dbReference type="AlphaFoldDB" id="A0A518GBC9"/>
<name>A0A518GBC9_9BACT</name>
<dbReference type="Proteomes" id="UP000318017">
    <property type="component" value="Chromosome"/>
</dbReference>
<reference evidence="2 3" key="1">
    <citation type="submission" date="2019-02" db="EMBL/GenBank/DDBJ databases">
        <title>Deep-cultivation of Planctomycetes and their phenomic and genomic characterization uncovers novel biology.</title>
        <authorList>
            <person name="Wiegand S."/>
            <person name="Jogler M."/>
            <person name="Boedeker C."/>
            <person name="Pinto D."/>
            <person name="Vollmers J."/>
            <person name="Rivas-Marin E."/>
            <person name="Kohn T."/>
            <person name="Peeters S.H."/>
            <person name="Heuer A."/>
            <person name="Rast P."/>
            <person name="Oberbeckmann S."/>
            <person name="Bunk B."/>
            <person name="Jeske O."/>
            <person name="Meyerdierks A."/>
            <person name="Storesund J.E."/>
            <person name="Kallscheuer N."/>
            <person name="Luecker S."/>
            <person name="Lage O.M."/>
            <person name="Pohl T."/>
            <person name="Merkel B.J."/>
            <person name="Hornburger P."/>
            <person name="Mueller R.-W."/>
            <person name="Bruemmer F."/>
            <person name="Labrenz M."/>
            <person name="Spormann A.M."/>
            <person name="Op den Camp H."/>
            <person name="Overmann J."/>
            <person name="Amann R."/>
            <person name="Jetten M.S.M."/>
            <person name="Mascher T."/>
            <person name="Medema M.H."/>
            <person name="Devos D.P."/>
            <person name="Kaster A.-K."/>
            <person name="Ovreas L."/>
            <person name="Rohde M."/>
            <person name="Galperin M.Y."/>
            <person name="Jogler C."/>
        </authorList>
    </citation>
    <scope>NUCLEOTIDE SEQUENCE [LARGE SCALE GENOMIC DNA]</scope>
    <source>
        <strain evidence="2 3">Q31a</strain>
    </source>
</reference>
<dbReference type="EMBL" id="CP036298">
    <property type="protein sequence ID" value="QDV25840.1"/>
    <property type="molecule type" value="Genomic_DNA"/>
</dbReference>
<dbReference type="InterPro" id="IPR007055">
    <property type="entry name" value="BON_dom"/>
</dbReference>
<sequence length="131" mass="14770">MGDFPIAEIGNLRCSVAGETVTYLESILQMSLLKGGFTVLQTLPAPFTGETRIRGVSPNAMEQRIQQRLRQSPYRHLKDVQCRLDGRTAFLTGILPSYFMKQMAQEVVRRVDGVTAIDNQVEVWTAEERQP</sequence>
<protein>
    <submittedName>
        <fullName evidence="2">BON domain protein</fullName>
    </submittedName>
</protein>
<organism evidence="2 3">
    <name type="scientific">Aureliella helgolandensis</name>
    <dbReference type="NCBI Taxonomy" id="2527968"/>
    <lineage>
        <taxon>Bacteria</taxon>
        <taxon>Pseudomonadati</taxon>
        <taxon>Planctomycetota</taxon>
        <taxon>Planctomycetia</taxon>
        <taxon>Pirellulales</taxon>
        <taxon>Pirellulaceae</taxon>
        <taxon>Aureliella</taxon>
    </lineage>
</organism>
<feature type="domain" description="BON" evidence="1">
    <location>
        <begin position="57"/>
        <end position="125"/>
    </location>
</feature>
<accession>A0A518GBC9</accession>
<evidence type="ECO:0000259" key="1">
    <source>
        <dbReference type="PROSITE" id="PS50914"/>
    </source>
</evidence>
<proteinExistence type="predicted"/>
<evidence type="ECO:0000313" key="3">
    <source>
        <dbReference type="Proteomes" id="UP000318017"/>
    </source>
</evidence>
<dbReference type="PROSITE" id="PS50914">
    <property type="entry name" value="BON"/>
    <property type="match status" value="1"/>
</dbReference>
<keyword evidence="3" id="KW-1185">Reference proteome</keyword>
<dbReference type="Gene3D" id="3.30.1340.30">
    <property type="match status" value="1"/>
</dbReference>
<evidence type="ECO:0000313" key="2">
    <source>
        <dbReference type="EMBL" id="QDV25840.1"/>
    </source>
</evidence>